<feature type="non-terminal residue" evidence="10">
    <location>
        <position position="714"/>
    </location>
</feature>
<dbReference type="GO" id="GO:0032543">
    <property type="term" value="P:mitochondrial translation"/>
    <property type="evidence" value="ECO:0007669"/>
    <property type="project" value="TreeGrafter"/>
</dbReference>
<evidence type="ECO:0000259" key="9">
    <source>
        <dbReference type="Pfam" id="PF00133"/>
    </source>
</evidence>
<dbReference type="InterPro" id="IPR050081">
    <property type="entry name" value="Ile-tRNA_ligase"/>
</dbReference>
<dbReference type="PANTHER" id="PTHR42765:SF1">
    <property type="entry name" value="ISOLEUCINE--TRNA LIGASE, MITOCHONDRIAL"/>
    <property type="match status" value="1"/>
</dbReference>
<reference evidence="10" key="1">
    <citation type="submission" date="2023-10" db="EMBL/GenBank/DDBJ databases">
        <title>Genome assembly of Pristionchus species.</title>
        <authorList>
            <person name="Yoshida K."/>
            <person name="Sommer R.J."/>
        </authorList>
    </citation>
    <scope>NUCLEOTIDE SEQUENCE</scope>
    <source>
        <strain evidence="10">RS5133</strain>
    </source>
</reference>
<keyword evidence="6" id="KW-0648">Protein biosynthesis</keyword>
<dbReference type="InterPro" id="IPR002300">
    <property type="entry name" value="aa-tRNA-synth_Ia"/>
</dbReference>
<dbReference type="Gene3D" id="3.90.740.10">
    <property type="entry name" value="Valyl/Leucyl/Isoleucyl-tRNA synthetase, editing domain"/>
    <property type="match status" value="1"/>
</dbReference>
<keyword evidence="5" id="KW-0067">ATP-binding</keyword>
<dbReference type="InterPro" id="IPR014729">
    <property type="entry name" value="Rossmann-like_a/b/a_fold"/>
</dbReference>
<evidence type="ECO:0000256" key="7">
    <source>
        <dbReference type="ARBA" id="ARBA00023146"/>
    </source>
</evidence>
<accession>A0AAV5WD24</accession>
<sequence>MVSLSIRCPKPSTLSTLSRCVFYRPIHLSSAKFTVDERVKTKKTVFLPSTTFVNHVKSTERGRMDQEISEKGRMDSLYEWQLEERRDGKTLELMDGPPYANGSAHTGHAINKILKDFIVKSCISRGQRVVFRPGWDCHGLPIELKITKNTEGKSAIEIREMAREVAMSSVSGQMNSFKRWGVTGDWADPYLTLSPHYVSTQLKAFSRLIDKGLVYRDHKPVYWSPSSGTALAESELEYREDHKSTAVFFRFKVIDLLPSSLSLTTPSSKSHVIYALTWTTTPWTLPLNNAISIDASQEYSLIQFDDQSKNPIVELYLVATPLLESIATQFAPRSFSVCGRVKGEELDGKYYVGCWLKDLGHPILSSPHVTMNMGTGCVHTAYAHGFDDYAVARRRGQRVEVNVDGRGRYIRNMGHDLEGMNVLGDGTKKVLQLLKKDIVMTKPYTHSYPYDWRTKKPVIIRVSAQWFIDTQLLSEKAEKSLEEVQIGAGSSDMRKSLVSMVTRRPAWCISRQRVWGVPIPSVTVVGEEKTMTSFELVEKVANMVKMENDSDVWWKKPIDEFIDEKVRASLGSPGPFEKSFDVMDVWLDSGLAWICARKEDMSGEGKLQSDCVSEGVDQFRGWFQSMLLTSVALQDCAPYKRVFVHGFCMDDKGRKMSKSIGNVVDPDTITDGSMSQSALGADGLRLWVALYGAESAGESRIGPQVLKEVEKKVG</sequence>
<evidence type="ECO:0000256" key="1">
    <source>
        <dbReference type="ARBA" id="ARBA00005594"/>
    </source>
</evidence>
<feature type="domain" description="Aminoacyl-tRNA synthetase class Ia" evidence="9">
    <location>
        <begin position="75"/>
        <end position="690"/>
    </location>
</feature>
<dbReference type="Pfam" id="PF00133">
    <property type="entry name" value="tRNA-synt_1"/>
    <property type="match status" value="1"/>
</dbReference>
<evidence type="ECO:0000256" key="3">
    <source>
        <dbReference type="ARBA" id="ARBA00022598"/>
    </source>
</evidence>
<name>A0AAV5WD24_9BILA</name>
<dbReference type="SUPFAM" id="SSF50677">
    <property type="entry name" value="ValRS/IleRS/LeuRS editing domain"/>
    <property type="match status" value="1"/>
</dbReference>
<evidence type="ECO:0000256" key="8">
    <source>
        <dbReference type="ARBA" id="ARBA00032665"/>
    </source>
</evidence>
<proteinExistence type="inferred from homology"/>
<dbReference type="PRINTS" id="PR00984">
    <property type="entry name" value="TRNASYNTHILE"/>
</dbReference>
<dbReference type="GO" id="GO:0002161">
    <property type="term" value="F:aminoacyl-tRNA deacylase activity"/>
    <property type="evidence" value="ECO:0007669"/>
    <property type="project" value="InterPro"/>
</dbReference>
<dbReference type="Gene3D" id="3.40.50.620">
    <property type="entry name" value="HUPs"/>
    <property type="match status" value="2"/>
</dbReference>
<dbReference type="FunFam" id="3.40.50.620:FF:000401">
    <property type="entry name" value="Isoleucyl-tRNA synthetase (Mitochondrial)"/>
    <property type="match status" value="1"/>
</dbReference>
<dbReference type="EMBL" id="BTSY01000005">
    <property type="protein sequence ID" value="GMT28761.1"/>
    <property type="molecule type" value="Genomic_DNA"/>
</dbReference>
<dbReference type="GO" id="GO:0005739">
    <property type="term" value="C:mitochondrion"/>
    <property type="evidence" value="ECO:0007669"/>
    <property type="project" value="TreeGrafter"/>
</dbReference>
<evidence type="ECO:0000256" key="4">
    <source>
        <dbReference type="ARBA" id="ARBA00022741"/>
    </source>
</evidence>
<evidence type="ECO:0000313" key="11">
    <source>
        <dbReference type="Proteomes" id="UP001432322"/>
    </source>
</evidence>
<comment type="caution">
    <text evidence="10">The sequence shown here is derived from an EMBL/GenBank/DDBJ whole genome shotgun (WGS) entry which is preliminary data.</text>
</comment>
<keyword evidence="7" id="KW-0030">Aminoacyl-tRNA synthetase</keyword>
<dbReference type="EC" id="6.1.1.5" evidence="2"/>
<dbReference type="AlphaFoldDB" id="A0AAV5WD24"/>
<dbReference type="GO" id="GO:0005524">
    <property type="term" value="F:ATP binding"/>
    <property type="evidence" value="ECO:0007669"/>
    <property type="project" value="UniProtKB-KW"/>
</dbReference>
<evidence type="ECO:0000256" key="2">
    <source>
        <dbReference type="ARBA" id="ARBA00013165"/>
    </source>
</evidence>
<evidence type="ECO:0000256" key="6">
    <source>
        <dbReference type="ARBA" id="ARBA00022917"/>
    </source>
</evidence>
<dbReference type="GO" id="GO:0004822">
    <property type="term" value="F:isoleucine-tRNA ligase activity"/>
    <property type="evidence" value="ECO:0007669"/>
    <property type="project" value="UniProtKB-EC"/>
</dbReference>
<comment type="similarity">
    <text evidence="1">Belongs to the class-I aminoacyl-tRNA synthetase family.</text>
</comment>
<dbReference type="InterPro" id="IPR009008">
    <property type="entry name" value="Val/Leu/Ile-tRNA-synth_edit"/>
</dbReference>
<organism evidence="10 11">
    <name type="scientific">Pristionchus fissidentatus</name>
    <dbReference type="NCBI Taxonomy" id="1538716"/>
    <lineage>
        <taxon>Eukaryota</taxon>
        <taxon>Metazoa</taxon>
        <taxon>Ecdysozoa</taxon>
        <taxon>Nematoda</taxon>
        <taxon>Chromadorea</taxon>
        <taxon>Rhabditida</taxon>
        <taxon>Rhabditina</taxon>
        <taxon>Diplogasteromorpha</taxon>
        <taxon>Diplogasteroidea</taxon>
        <taxon>Neodiplogasteridae</taxon>
        <taxon>Pristionchus</taxon>
    </lineage>
</organism>
<dbReference type="SUPFAM" id="SSF52374">
    <property type="entry name" value="Nucleotidylyl transferase"/>
    <property type="match status" value="1"/>
</dbReference>
<evidence type="ECO:0000256" key="5">
    <source>
        <dbReference type="ARBA" id="ARBA00022840"/>
    </source>
</evidence>
<dbReference type="Proteomes" id="UP001432322">
    <property type="component" value="Unassembled WGS sequence"/>
</dbReference>
<keyword evidence="11" id="KW-1185">Reference proteome</keyword>
<protein>
    <recommendedName>
        <fullName evidence="2">isoleucine--tRNA ligase</fullName>
        <ecNumber evidence="2">6.1.1.5</ecNumber>
    </recommendedName>
    <alternativeName>
        <fullName evidence="8">Isoleucyl-tRNA synthetase</fullName>
    </alternativeName>
</protein>
<keyword evidence="4" id="KW-0547">Nucleotide-binding</keyword>
<gene>
    <name evidence="10" type="ORF">PFISCL1PPCAC_20058</name>
</gene>
<dbReference type="InterPro" id="IPR002301">
    <property type="entry name" value="Ile-tRNA-ligase"/>
</dbReference>
<evidence type="ECO:0000313" key="10">
    <source>
        <dbReference type="EMBL" id="GMT28761.1"/>
    </source>
</evidence>
<dbReference type="GO" id="GO:0006428">
    <property type="term" value="P:isoleucyl-tRNA aminoacylation"/>
    <property type="evidence" value="ECO:0007669"/>
    <property type="project" value="InterPro"/>
</dbReference>
<keyword evidence="3" id="KW-0436">Ligase</keyword>
<dbReference type="PANTHER" id="PTHR42765">
    <property type="entry name" value="SOLEUCYL-TRNA SYNTHETASE"/>
    <property type="match status" value="1"/>
</dbReference>